<sequence>MLVSPRGTLCGMTAQDMQALADTAAGLILFHNGLWGAPTCYMWAGPDGAAAGRVPPWECEALDRLRWRKLITAPSGSGVEDVPVVPTEAGLAALRAQRAHAA</sequence>
<keyword evidence="2" id="KW-1185">Reference proteome</keyword>
<dbReference type="EMBL" id="BAABCM010000012">
    <property type="protein sequence ID" value="GAA3840277.1"/>
    <property type="molecule type" value="Genomic_DNA"/>
</dbReference>
<evidence type="ECO:0000313" key="2">
    <source>
        <dbReference type="Proteomes" id="UP001501624"/>
    </source>
</evidence>
<dbReference type="Proteomes" id="UP001501624">
    <property type="component" value="Unassembled WGS sequence"/>
</dbReference>
<name>A0ABP7JCR2_9PSEU</name>
<proteinExistence type="predicted"/>
<reference evidence="2" key="1">
    <citation type="journal article" date="2019" name="Int. J. Syst. Evol. Microbiol.">
        <title>The Global Catalogue of Microorganisms (GCM) 10K type strain sequencing project: providing services to taxonomists for standard genome sequencing and annotation.</title>
        <authorList>
            <consortium name="The Broad Institute Genomics Platform"/>
            <consortium name="The Broad Institute Genome Sequencing Center for Infectious Disease"/>
            <person name="Wu L."/>
            <person name="Ma J."/>
        </authorList>
    </citation>
    <scope>NUCLEOTIDE SEQUENCE [LARGE SCALE GENOMIC DNA]</scope>
    <source>
        <strain evidence="2">JCM 17017</strain>
    </source>
</reference>
<comment type="caution">
    <text evidence="1">The sequence shown here is derived from an EMBL/GenBank/DDBJ whole genome shotgun (WGS) entry which is preliminary data.</text>
</comment>
<evidence type="ECO:0000313" key="1">
    <source>
        <dbReference type="EMBL" id="GAA3840277.1"/>
    </source>
</evidence>
<organism evidence="1 2">
    <name type="scientific">Amycolatopsis tucumanensis</name>
    <dbReference type="NCBI Taxonomy" id="401106"/>
    <lineage>
        <taxon>Bacteria</taxon>
        <taxon>Bacillati</taxon>
        <taxon>Actinomycetota</taxon>
        <taxon>Actinomycetes</taxon>
        <taxon>Pseudonocardiales</taxon>
        <taxon>Pseudonocardiaceae</taxon>
        <taxon>Amycolatopsis</taxon>
    </lineage>
</organism>
<protein>
    <submittedName>
        <fullName evidence="1">Uncharacterized protein</fullName>
    </submittedName>
</protein>
<accession>A0ABP7JCR2</accession>
<gene>
    <name evidence="1" type="ORF">GCM10022380_68050</name>
</gene>